<protein>
    <submittedName>
        <fullName evidence="1">Uncharacterized protein</fullName>
    </submittedName>
</protein>
<dbReference type="AlphaFoldDB" id="A0A3N9Q774"/>
<gene>
    <name evidence="1" type="ORF">EH198_02750</name>
</gene>
<proteinExistence type="predicted"/>
<dbReference type="EMBL" id="RQPI01000001">
    <property type="protein sequence ID" value="RQW13366.1"/>
    <property type="molecule type" value="Genomic_DNA"/>
</dbReference>
<sequence>MEQNLPFHFRTTAEEFIPNMHFPVRTARDKLSFMAVFPPLDPKNGLEVVTDACPTGKNAEPVRVKIPLNWDTSSQ</sequence>
<evidence type="ECO:0000313" key="2">
    <source>
        <dbReference type="Proteomes" id="UP000282529"/>
    </source>
</evidence>
<evidence type="ECO:0000313" key="1">
    <source>
        <dbReference type="EMBL" id="RQW13366.1"/>
    </source>
</evidence>
<comment type="caution">
    <text evidence="1">The sequence shown here is derived from an EMBL/GenBank/DDBJ whole genome shotgun (WGS) entry which is preliminary data.</text>
</comment>
<reference evidence="1 2" key="1">
    <citation type="submission" date="2018-11" db="EMBL/GenBank/DDBJ databases">
        <title>Genome sequence of strain 7197.</title>
        <authorList>
            <person name="Gao J."/>
            <person name="Sun J."/>
        </authorList>
    </citation>
    <scope>NUCLEOTIDE SEQUENCE [LARGE SCALE GENOMIC DNA]</scope>
    <source>
        <strain evidence="1 2">7197</strain>
    </source>
</reference>
<organism evidence="1 2">
    <name type="scientific">Paenibacillus rhizophilus</name>
    <dbReference type="NCBI Taxonomy" id="1850366"/>
    <lineage>
        <taxon>Bacteria</taxon>
        <taxon>Bacillati</taxon>
        <taxon>Bacillota</taxon>
        <taxon>Bacilli</taxon>
        <taxon>Bacillales</taxon>
        <taxon>Paenibacillaceae</taxon>
        <taxon>Paenibacillus</taxon>
    </lineage>
</organism>
<keyword evidence="2" id="KW-1185">Reference proteome</keyword>
<dbReference type="Proteomes" id="UP000282529">
    <property type="component" value="Unassembled WGS sequence"/>
</dbReference>
<accession>A0A3N9Q774</accession>
<name>A0A3N9Q774_9BACL</name>
<dbReference type="RefSeq" id="WP_124694007.1">
    <property type="nucleotide sequence ID" value="NZ_JBHUFE010000016.1"/>
</dbReference>